<dbReference type="GO" id="GO:0016209">
    <property type="term" value="F:antioxidant activity"/>
    <property type="evidence" value="ECO:0007669"/>
    <property type="project" value="InterPro"/>
</dbReference>
<keyword evidence="1" id="KW-0472">Membrane</keyword>
<dbReference type="KEGG" id="ssei:FJR45_09155"/>
<dbReference type="InterPro" id="IPR013766">
    <property type="entry name" value="Thioredoxin_domain"/>
</dbReference>
<dbReference type="InterPro" id="IPR000866">
    <property type="entry name" value="AhpC/TSA"/>
</dbReference>
<dbReference type="Gene3D" id="3.40.30.10">
    <property type="entry name" value="Glutaredoxin"/>
    <property type="match status" value="1"/>
</dbReference>
<reference evidence="3 4" key="1">
    <citation type="submission" date="2019-06" db="EMBL/GenBank/DDBJ databases">
        <title>Sulfurimonas gotlandica sp. nov., a chemoautotrophic and psychrotolerant epsilonproteobacterium isolated from a pelagic redoxcline, and an emended description of the genus Sulfurimonas.</title>
        <authorList>
            <person name="Wang S."/>
            <person name="Jiang L."/>
            <person name="Shao Z."/>
        </authorList>
    </citation>
    <scope>NUCLEOTIDE SEQUENCE [LARGE SCALE GENOMIC DNA]</scope>
    <source>
        <strain evidence="3 4">S2-6</strain>
    </source>
</reference>
<dbReference type="PROSITE" id="PS51352">
    <property type="entry name" value="THIOREDOXIN_2"/>
    <property type="match status" value="1"/>
</dbReference>
<dbReference type="PANTHER" id="PTHR42852">
    <property type="entry name" value="THIOL:DISULFIDE INTERCHANGE PROTEIN DSBE"/>
    <property type="match status" value="1"/>
</dbReference>
<evidence type="ECO:0000313" key="3">
    <source>
        <dbReference type="EMBL" id="QOP44100.1"/>
    </source>
</evidence>
<dbReference type="Proteomes" id="UP000593719">
    <property type="component" value="Chromosome"/>
</dbReference>
<dbReference type="AlphaFoldDB" id="A0A7M1B368"/>
<dbReference type="PANTHER" id="PTHR42852:SF17">
    <property type="entry name" value="THIOREDOXIN-LIKE PROTEIN HI_1115"/>
    <property type="match status" value="1"/>
</dbReference>
<accession>A0A7M1B368</accession>
<dbReference type="Pfam" id="PF00578">
    <property type="entry name" value="AhpC-TSA"/>
    <property type="match status" value="1"/>
</dbReference>
<feature type="transmembrane region" description="Helical" evidence="1">
    <location>
        <begin position="12"/>
        <end position="29"/>
    </location>
</feature>
<dbReference type="InterPro" id="IPR036249">
    <property type="entry name" value="Thioredoxin-like_sf"/>
</dbReference>
<gene>
    <name evidence="3" type="ORF">FJR45_09155</name>
</gene>
<organism evidence="3 4">
    <name type="scientific">Sulfurimonas sediminis</name>
    <dbReference type="NCBI Taxonomy" id="2590020"/>
    <lineage>
        <taxon>Bacteria</taxon>
        <taxon>Pseudomonadati</taxon>
        <taxon>Campylobacterota</taxon>
        <taxon>Epsilonproteobacteria</taxon>
        <taxon>Campylobacterales</taxon>
        <taxon>Sulfurimonadaceae</taxon>
        <taxon>Sulfurimonas</taxon>
    </lineage>
</organism>
<dbReference type="EMBL" id="CP041235">
    <property type="protein sequence ID" value="QOP44100.1"/>
    <property type="molecule type" value="Genomic_DNA"/>
</dbReference>
<keyword evidence="1" id="KW-1133">Transmembrane helix</keyword>
<feature type="domain" description="Thioredoxin" evidence="2">
    <location>
        <begin position="17"/>
        <end position="165"/>
    </location>
</feature>
<evidence type="ECO:0000259" key="2">
    <source>
        <dbReference type="PROSITE" id="PS51352"/>
    </source>
</evidence>
<dbReference type="RefSeq" id="WP_193150267.1">
    <property type="nucleotide sequence ID" value="NZ_CP041235.1"/>
</dbReference>
<evidence type="ECO:0000256" key="1">
    <source>
        <dbReference type="SAM" id="Phobius"/>
    </source>
</evidence>
<keyword evidence="4" id="KW-1185">Reference proteome</keyword>
<keyword evidence="1" id="KW-0812">Transmembrane</keyword>
<dbReference type="InterPro" id="IPR050553">
    <property type="entry name" value="Thioredoxin_ResA/DsbE_sf"/>
</dbReference>
<sequence length="165" mass="19081">MLKKIKHYLKEIIFFVITMTLFANALSLYRSQDLSHSPLSVESFKLINNQEYQVVKNKPVLVHFLASWCPTCKLEASNIEFLSHYFEVITIAVKSGSDEKLQKYLDENNYTFKVVNDQNGKLSSIFHISGFPTTFIYDKNKKMVFSEVGYTSTPGLYLRMLWAGK</sequence>
<proteinExistence type="predicted"/>
<dbReference type="GO" id="GO:0016491">
    <property type="term" value="F:oxidoreductase activity"/>
    <property type="evidence" value="ECO:0007669"/>
    <property type="project" value="InterPro"/>
</dbReference>
<dbReference type="SUPFAM" id="SSF52833">
    <property type="entry name" value="Thioredoxin-like"/>
    <property type="match status" value="1"/>
</dbReference>
<evidence type="ECO:0000313" key="4">
    <source>
        <dbReference type="Proteomes" id="UP000593719"/>
    </source>
</evidence>
<name>A0A7M1B368_9BACT</name>
<protein>
    <submittedName>
        <fullName evidence="3">Redoxin domain-containing protein</fullName>
    </submittedName>
</protein>